<name>A0A3Q7I4Q4_SOLLC</name>
<evidence type="ECO:0000313" key="1">
    <source>
        <dbReference type="EnsemblPlants" id="Solyc09g060060.1.1.1"/>
    </source>
</evidence>
<reference evidence="1" key="1">
    <citation type="journal article" date="2012" name="Nature">
        <title>The tomato genome sequence provides insights into fleshy fruit evolution.</title>
        <authorList>
            <consortium name="Tomato Genome Consortium"/>
        </authorList>
    </citation>
    <scope>NUCLEOTIDE SEQUENCE [LARGE SCALE GENOMIC DNA]</scope>
    <source>
        <strain evidence="1">cv. Heinz 1706</strain>
    </source>
</reference>
<organism evidence="1">
    <name type="scientific">Solanum lycopersicum</name>
    <name type="common">Tomato</name>
    <name type="synonym">Lycopersicon esculentum</name>
    <dbReference type="NCBI Taxonomy" id="4081"/>
    <lineage>
        <taxon>Eukaryota</taxon>
        <taxon>Viridiplantae</taxon>
        <taxon>Streptophyta</taxon>
        <taxon>Embryophyta</taxon>
        <taxon>Tracheophyta</taxon>
        <taxon>Spermatophyta</taxon>
        <taxon>Magnoliopsida</taxon>
        <taxon>eudicotyledons</taxon>
        <taxon>Gunneridae</taxon>
        <taxon>Pentapetalae</taxon>
        <taxon>asterids</taxon>
        <taxon>lamiids</taxon>
        <taxon>Solanales</taxon>
        <taxon>Solanaceae</taxon>
        <taxon>Solanoideae</taxon>
        <taxon>Solaneae</taxon>
        <taxon>Solanum</taxon>
        <taxon>Solanum subgen. Lycopersicon</taxon>
    </lineage>
</organism>
<dbReference type="PaxDb" id="4081-Solyc09g060060.1.1"/>
<dbReference type="AlphaFoldDB" id="A0A3Q7I4Q4"/>
<sequence>MAGTVGGRINLDVQQLCRCCDSRKDLVSHPVKLLNICTSIASGAHIKNILNVGIFILCGS</sequence>
<dbReference type="PANTHER" id="PTHR33345:SF2">
    <property type="entry name" value="OBERON-LIKE PHD FINGER DOMAIN-CONTAINING PROTEIN"/>
    <property type="match status" value="1"/>
</dbReference>
<keyword evidence="2" id="KW-1185">Reference proteome</keyword>
<dbReference type="InParanoid" id="A0A3Q7I4Q4"/>
<reference evidence="1" key="2">
    <citation type="submission" date="2019-01" db="UniProtKB">
        <authorList>
            <consortium name="EnsemblPlants"/>
        </authorList>
    </citation>
    <scope>IDENTIFICATION</scope>
    <source>
        <strain evidence="1">cv. Heinz 1706</strain>
    </source>
</reference>
<dbReference type="Proteomes" id="UP000004994">
    <property type="component" value="Chromosome 9"/>
</dbReference>
<dbReference type="SMR" id="A0A3Q7I4Q4"/>
<dbReference type="EnsemblPlants" id="Solyc09g060060.1.1">
    <property type="protein sequence ID" value="Solyc09g060060.1.1.1"/>
    <property type="gene ID" value="Solyc09g060060.1"/>
</dbReference>
<dbReference type="Gramene" id="Solyc09g060060.1.1">
    <property type="protein sequence ID" value="Solyc09g060060.1.1.1"/>
    <property type="gene ID" value="Solyc09g060060.1"/>
</dbReference>
<protein>
    <submittedName>
        <fullName evidence="1">Uncharacterized protein</fullName>
    </submittedName>
</protein>
<proteinExistence type="predicted"/>
<dbReference type="PANTHER" id="PTHR33345">
    <property type="entry name" value="ADAPTER PROTEIN, PUTATIVE-RELATED"/>
    <property type="match status" value="1"/>
</dbReference>
<accession>A0A3Q7I4Q4</accession>
<dbReference type="STRING" id="4081.A0A3Q7I4Q4"/>
<evidence type="ECO:0000313" key="2">
    <source>
        <dbReference type="Proteomes" id="UP000004994"/>
    </source>
</evidence>